<comment type="similarity">
    <text evidence="6">Belongs to the DNA polymerase HolA subunit family.</text>
</comment>
<evidence type="ECO:0000256" key="7">
    <source>
        <dbReference type="ARBA" id="ARBA00049244"/>
    </source>
</evidence>
<dbReference type="Gene3D" id="3.40.50.300">
    <property type="entry name" value="P-loop containing nucleotide triphosphate hydrolases"/>
    <property type="match status" value="1"/>
</dbReference>
<dbReference type="SUPFAM" id="SSF52540">
    <property type="entry name" value="P-loop containing nucleoside triphosphate hydrolases"/>
    <property type="match status" value="1"/>
</dbReference>
<organism evidence="9 10">
    <name type="scientific">Coprothermobacter proteolyticus (strain ATCC 35245 / DSM 5265 / OCM 4 / BT)</name>
    <dbReference type="NCBI Taxonomy" id="309798"/>
    <lineage>
        <taxon>Bacteria</taxon>
        <taxon>Pseudomonadati</taxon>
        <taxon>Coprothermobacterota</taxon>
        <taxon>Coprothermobacteria</taxon>
        <taxon>Coprothermobacterales</taxon>
        <taxon>Coprothermobacteraceae</taxon>
        <taxon>Coprothermobacter</taxon>
    </lineage>
</organism>
<dbReference type="GO" id="GO:0006261">
    <property type="term" value="P:DNA-templated DNA replication"/>
    <property type="evidence" value="ECO:0007669"/>
    <property type="project" value="TreeGrafter"/>
</dbReference>
<dbReference type="InterPro" id="IPR008921">
    <property type="entry name" value="DNA_pol3_clamp-load_cplx_C"/>
</dbReference>
<name>B5Y9B1_COPPD</name>
<dbReference type="KEGG" id="cpo:COPRO5265_1040"/>
<keyword evidence="4" id="KW-0235">DNA replication</keyword>
<dbReference type="PANTHER" id="PTHR34388:SF1">
    <property type="entry name" value="DNA POLYMERASE III SUBUNIT DELTA"/>
    <property type="match status" value="1"/>
</dbReference>
<dbReference type="EMBL" id="CP001145">
    <property type="protein sequence ID" value="ACI17525.1"/>
    <property type="molecule type" value="Genomic_DNA"/>
</dbReference>
<dbReference type="InterPro" id="IPR048466">
    <property type="entry name" value="DNA_pol3_delta-like_C"/>
</dbReference>
<evidence type="ECO:0000313" key="9">
    <source>
        <dbReference type="EMBL" id="ACI17525.1"/>
    </source>
</evidence>
<keyword evidence="3 9" id="KW-0548">Nucleotidyltransferase</keyword>
<dbReference type="InterPro" id="IPR027417">
    <property type="entry name" value="P-loop_NTPase"/>
</dbReference>
<dbReference type="GO" id="GO:0009360">
    <property type="term" value="C:DNA polymerase III complex"/>
    <property type="evidence" value="ECO:0007669"/>
    <property type="project" value="TreeGrafter"/>
</dbReference>
<evidence type="ECO:0000259" key="8">
    <source>
        <dbReference type="Pfam" id="PF21694"/>
    </source>
</evidence>
<dbReference type="EC" id="2.7.7.7" evidence="1"/>
<evidence type="ECO:0000256" key="3">
    <source>
        <dbReference type="ARBA" id="ARBA00022695"/>
    </source>
</evidence>
<dbReference type="OrthoDB" id="9775929at2"/>
<evidence type="ECO:0000256" key="5">
    <source>
        <dbReference type="ARBA" id="ARBA00022932"/>
    </source>
</evidence>
<dbReference type="GO" id="GO:0003677">
    <property type="term" value="F:DNA binding"/>
    <property type="evidence" value="ECO:0007669"/>
    <property type="project" value="InterPro"/>
</dbReference>
<dbReference type="Proteomes" id="UP000001732">
    <property type="component" value="Chromosome"/>
</dbReference>
<keyword evidence="2 9" id="KW-0808">Transferase</keyword>
<reference evidence="10" key="1">
    <citation type="submission" date="2008-08" db="EMBL/GenBank/DDBJ databases">
        <title>The complete genome sequence of Coprothermobacter proteolyticus strain ATCC 5245 / DSM 5265 / BT.</title>
        <authorList>
            <person name="Dodson R.J."/>
            <person name="Durkin A.S."/>
            <person name="Wu M."/>
            <person name="Eisen J."/>
            <person name="Sutton G."/>
        </authorList>
    </citation>
    <scope>NUCLEOTIDE SEQUENCE [LARGE SCALE GENOMIC DNA]</scope>
    <source>
        <strain evidence="10">ATCC 35245 / DSM 5265 / OCM 4 / BT</strain>
    </source>
</reference>
<dbReference type="Gene3D" id="1.10.8.60">
    <property type="match status" value="1"/>
</dbReference>
<evidence type="ECO:0000256" key="4">
    <source>
        <dbReference type="ARBA" id="ARBA00022705"/>
    </source>
</evidence>
<dbReference type="STRING" id="309798.COPRO5265_1040"/>
<dbReference type="GO" id="GO:0003887">
    <property type="term" value="F:DNA-directed DNA polymerase activity"/>
    <property type="evidence" value="ECO:0007669"/>
    <property type="project" value="UniProtKB-KW"/>
</dbReference>
<dbReference type="eggNOG" id="COG1466">
    <property type="taxonomic scope" value="Bacteria"/>
</dbReference>
<reference evidence="9 10" key="2">
    <citation type="journal article" date="2014" name="Genome Announc.">
        <title>Complete Genome Sequence of Coprothermobacter proteolyticus DSM 5265.</title>
        <authorList>
            <person name="Alexiev A."/>
            <person name="Coil D.A."/>
            <person name="Badger J.H."/>
            <person name="Enticknap J."/>
            <person name="Ward N."/>
            <person name="Robb F.T."/>
            <person name="Eisen J.A."/>
        </authorList>
    </citation>
    <scope>NUCLEOTIDE SEQUENCE [LARGE SCALE GENOMIC DNA]</scope>
    <source>
        <strain evidence="10">ATCC 35245 / DSM 5265 / OCM 4 / BT</strain>
    </source>
</reference>
<feature type="domain" description="DNA polymerase III delta subunit-like C-terminal" evidence="8">
    <location>
        <begin position="199"/>
        <end position="306"/>
    </location>
</feature>
<dbReference type="Gene3D" id="1.20.272.10">
    <property type="match status" value="1"/>
</dbReference>
<dbReference type="SUPFAM" id="SSF48019">
    <property type="entry name" value="post-AAA+ oligomerization domain-like"/>
    <property type="match status" value="1"/>
</dbReference>
<protein>
    <recommendedName>
        <fullName evidence="1">DNA-directed DNA polymerase</fullName>
        <ecNumber evidence="1">2.7.7.7</ecNumber>
    </recommendedName>
</protein>
<keyword evidence="5" id="KW-0239">DNA-directed DNA polymerase</keyword>
<dbReference type="RefSeq" id="WP_012544177.1">
    <property type="nucleotide sequence ID" value="NC_011295.1"/>
</dbReference>
<dbReference type="PANTHER" id="PTHR34388">
    <property type="entry name" value="DNA POLYMERASE III SUBUNIT DELTA"/>
    <property type="match status" value="1"/>
</dbReference>
<dbReference type="Pfam" id="PF21694">
    <property type="entry name" value="DNA_pol3_delta_C"/>
    <property type="match status" value="1"/>
</dbReference>
<evidence type="ECO:0000313" key="10">
    <source>
        <dbReference type="Proteomes" id="UP000001732"/>
    </source>
</evidence>
<comment type="catalytic activity">
    <reaction evidence="7">
        <text>DNA(n) + a 2'-deoxyribonucleoside 5'-triphosphate = DNA(n+1) + diphosphate</text>
        <dbReference type="Rhea" id="RHEA:22508"/>
        <dbReference type="Rhea" id="RHEA-COMP:17339"/>
        <dbReference type="Rhea" id="RHEA-COMP:17340"/>
        <dbReference type="ChEBI" id="CHEBI:33019"/>
        <dbReference type="ChEBI" id="CHEBI:61560"/>
        <dbReference type="ChEBI" id="CHEBI:173112"/>
        <dbReference type="EC" id="2.7.7.7"/>
    </reaction>
</comment>
<sequence>MSASHGGTSHNKSSNALKTIEEIRKGNIRDLYVLTGENDFLKERVVFWLREQTKAEVVRVDAENMDVLRSLTSYSLFSPMRVIVVELPAKKVIRDAMISAVSSGNLSGVVVVMGDAKIPGAEVVECKPLAKKQAVSWIVAEFRLHGVRCDLEVAEQLLDLCDGDLWSAYTEIEKLSLVTKKVTMEHLQTFVVGSMVKGNYFALMDALQAADEKRAQLEMGSLLEQGEALQQIFVFLYRIFSLAWKSKEFNMDNKAALAQAAGRSPFFVMRCMEVGKWYSLEALRNIISAFLHLDLMIKTGEIDEQGAAGKLMQIMFPKKREAIR</sequence>
<proteinExistence type="inferred from homology"/>
<dbReference type="NCBIfam" id="TIGR01128">
    <property type="entry name" value="holA"/>
    <property type="match status" value="1"/>
</dbReference>
<dbReference type="AlphaFoldDB" id="B5Y9B1"/>
<accession>B5Y9B1</accession>
<gene>
    <name evidence="9" type="primary">holA</name>
    <name evidence="9" type="ordered locus">COPRO5265_1040</name>
</gene>
<dbReference type="InterPro" id="IPR005790">
    <property type="entry name" value="DNA_polIII_delta"/>
</dbReference>
<dbReference type="HOGENOM" id="CLU_052338_0_0_9"/>
<evidence type="ECO:0000256" key="1">
    <source>
        <dbReference type="ARBA" id="ARBA00012417"/>
    </source>
</evidence>
<evidence type="ECO:0000256" key="2">
    <source>
        <dbReference type="ARBA" id="ARBA00022679"/>
    </source>
</evidence>
<evidence type="ECO:0000256" key="6">
    <source>
        <dbReference type="ARBA" id="ARBA00034754"/>
    </source>
</evidence>
<keyword evidence="10" id="KW-1185">Reference proteome</keyword>